<evidence type="ECO:0000313" key="2">
    <source>
        <dbReference type="EMBL" id="NVK77785.1"/>
    </source>
</evidence>
<dbReference type="AlphaFoldDB" id="A0A7Y7B2M4"/>
<keyword evidence="1" id="KW-0732">Signal</keyword>
<gene>
    <name evidence="2" type="ORF">HG542_08920</name>
</gene>
<sequence>MNTPRRIAATASVLAAGLGLLGATSASASPADGVRVTKTAAAASDCAFAVVTPGNRYCYNDAGSYSIGPITGVSFVCVNSGWAVYSWAYNPGERHHAKLQHQSDPCDDYNGVPGNTVVDWVELHP</sequence>
<name>A0A7Y7B2M4_STRMO</name>
<evidence type="ECO:0000256" key="1">
    <source>
        <dbReference type="SAM" id="SignalP"/>
    </source>
</evidence>
<feature type="chain" id="PRO_5030737455" description="Secreted protein" evidence="1">
    <location>
        <begin position="29"/>
        <end position="125"/>
    </location>
</feature>
<protein>
    <recommendedName>
        <fullName evidence="4">Secreted protein</fullName>
    </recommendedName>
</protein>
<organism evidence="2 3">
    <name type="scientific">Streptomyces morookaense</name>
    <name type="common">Streptoverticillium morookaense</name>
    <dbReference type="NCBI Taxonomy" id="1970"/>
    <lineage>
        <taxon>Bacteria</taxon>
        <taxon>Bacillati</taxon>
        <taxon>Actinomycetota</taxon>
        <taxon>Actinomycetes</taxon>
        <taxon>Kitasatosporales</taxon>
        <taxon>Streptomycetaceae</taxon>
        <taxon>Streptomyces</taxon>
    </lineage>
</organism>
<proteinExistence type="predicted"/>
<comment type="caution">
    <text evidence="2">The sequence shown here is derived from an EMBL/GenBank/DDBJ whole genome shotgun (WGS) entry which is preliminary data.</text>
</comment>
<accession>A0A7Y7B2M4</accession>
<feature type="signal peptide" evidence="1">
    <location>
        <begin position="1"/>
        <end position="28"/>
    </location>
</feature>
<reference evidence="2 3" key="1">
    <citation type="submission" date="2020-04" db="EMBL/GenBank/DDBJ databases">
        <title>Draft Genome Sequence of Streptomyces morookaense DSM 40503, an 8-azaguanine-producing strain.</title>
        <authorList>
            <person name="Qi J."/>
            <person name="Gao J.-M."/>
        </authorList>
    </citation>
    <scope>NUCLEOTIDE SEQUENCE [LARGE SCALE GENOMIC DNA]</scope>
    <source>
        <strain evidence="2 3">DSM 40503</strain>
    </source>
</reference>
<evidence type="ECO:0000313" key="3">
    <source>
        <dbReference type="Proteomes" id="UP000587462"/>
    </source>
</evidence>
<keyword evidence="3" id="KW-1185">Reference proteome</keyword>
<dbReference type="Proteomes" id="UP000587462">
    <property type="component" value="Unassembled WGS sequence"/>
</dbReference>
<evidence type="ECO:0008006" key="4">
    <source>
        <dbReference type="Google" id="ProtNLM"/>
    </source>
</evidence>
<dbReference type="RefSeq" id="WP_171079575.1">
    <property type="nucleotide sequence ID" value="NZ_BNBU01000003.1"/>
</dbReference>
<dbReference type="EMBL" id="JABBXF010000016">
    <property type="protein sequence ID" value="NVK77785.1"/>
    <property type="molecule type" value="Genomic_DNA"/>
</dbReference>